<evidence type="ECO:0000256" key="3">
    <source>
        <dbReference type="ARBA" id="ARBA00022475"/>
    </source>
</evidence>
<evidence type="ECO:0000256" key="5">
    <source>
        <dbReference type="ARBA" id="ARBA00022692"/>
    </source>
</evidence>
<keyword evidence="2" id="KW-0813">Transport</keyword>
<evidence type="ECO:0000256" key="9">
    <source>
        <dbReference type="SAM" id="Phobius"/>
    </source>
</evidence>
<gene>
    <name evidence="11" type="ORF">L0M14_06790</name>
</gene>
<feature type="transmembrane region" description="Helical" evidence="9">
    <location>
        <begin position="89"/>
        <end position="110"/>
    </location>
</feature>
<keyword evidence="7 9" id="KW-0472">Membrane</keyword>
<protein>
    <submittedName>
        <fullName evidence="11">TRAP transporter small permease</fullName>
    </submittedName>
</protein>
<keyword evidence="6 9" id="KW-1133">Transmembrane helix</keyword>
<dbReference type="EMBL" id="CP090978">
    <property type="protein sequence ID" value="UJF34854.1"/>
    <property type="molecule type" value="Genomic_DNA"/>
</dbReference>
<name>A0ABY3SNN5_9BACL</name>
<evidence type="ECO:0000256" key="7">
    <source>
        <dbReference type="ARBA" id="ARBA00023136"/>
    </source>
</evidence>
<proteinExistence type="inferred from homology"/>
<keyword evidence="5 9" id="KW-0812">Transmembrane</keyword>
<evidence type="ECO:0000256" key="2">
    <source>
        <dbReference type="ARBA" id="ARBA00022448"/>
    </source>
</evidence>
<evidence type="ECO:0000256" key="8">
    <source>
        <dbReference type="ARBA" id="ARBA00038436"/>
    </source>
</evidence>
<evidence type="ECO:0000313" key="11">
    <source>
        <dbReference type="EMBL" id="UJF34854.1"/>
    </source>
</evidence>
<dbReference type="PANTHER" id="PTHR35011:SF11">
    <property type="entry name" value="TRAP TRANSPORTER SMALL PERMEASE PROTEIN"/>
    <property type="match status" value="1"/>
</dbReference>
<sequence length="166" mass="18855">MKALKRIALFIDSFFENFAQVSLLVMILIVTVQVITRKLFNHVFFWSEEVTMVLLIWFSFMGIAVGFREKLHLAIDSFTVKLPPSVNKVIDKVVSVGCIAFGIYLVKYGWDFTILMKDSTLPATKLPNSVFYAVMPLTGIMVCIYSFLQLLGIHTNRHKGMEEGGH</sequence>
<dbReference type="InterPro" id="IPR007387">
    <property type="entry name" value="TRAP_DctQ"/>
</dbReference>
<dbReference type="RefSeq" id="WP_235121427.1">
    <property type="nucleotide sequence ID" value="NZ_CP090978.1"/>
</dbReference>
<dbReference type="PANTHER" id="PTHR35011">
    <property type="entry name" value="2,3-DIKETO-L-GULONATE TRAP TRANSPORTER SMALL PERMEASE PROTEIN YIAM"/>
    <property type="match status" value="1"/>
</dbReference>
<evidence type="ECO:0000256" key="4">
    <source>
        <dbReference type="ARBA" id="ARBA00022519"/>
    </source>
</evidence>
<keyword evidence="4" id="KW-0997">Cell inner membrane</keyword>
<reference evidence="11 12" key="1">
    <citation type="journal article" date="2024" name="Int. J. Syst. Evol. Microbiol.">
        <title>Paenibacillus hexagrammi sp. nov., a novel bacterium isolated from the gut content of Hexagrammos agrammus.</title>
        <authorList>
            <person name="Jung H.K."/>
            <person name="Kim D.G."/>
            <person name="Zin H."/>
            <person name="Park J."/>
            <person name="Jung H."/>
            <person name="Kim Y.O."/>
            <person name="Kong H.J."/>
            <person name="Kim J.W."/>
            <person name="Kim Y.S."/>
        </authorList>
    </citation>
    <scope>NUCLEOTIDE SEQUENCE [LARGE SCALE GENOMIC DNA]</scope>
    <source>
        <strain evidence="11 12">YPD9-1</strain>
    </source>
</reference>
<dbReference type="Proteomes" id="UP001649230">
    <property type="component" value="Chromosome"/>
</dbReference>
<evidence type="ECO:0000256" key="1">
    <source>
        <dbReference type="ARBA" id="ARBA00004429"/>
    </source>
</evidence>
<feature type="domain" description="Tripartite ATP-independent periplasmic transporters DctQ component" evidence="10">
    <location>
        <begin position="26"/>
        <end position="151"/>
    </location>
</feature>
<evidence type="ECO:0000256" key="6">
    <source>
        <dbReference type="ARBA" id="ARBA00022989"/>
    </source>
</evidence>
<evidence type="ECO:0000259" key="10">
    <source>
        <dbReference type="Pfam" id="PF04290"/>
    </source>
</evidence>
<organism evidence="11 12">
    <name type="scientific">Paenibacillus hexagrammi</name>
    <dbReference type="NCBI Taxonomy" id="2908839"/>
    <lineage>
        <taxon>Bacteria</taxon>
        <taxon>Bacillati</taxon>
        <taxon>Bacillota</taxon>
        <taxon>Bacilli</taxon>
        <taxon>Bacillales</taxon>
        <taxon>Paenibacillaceae</taxon>
        <taxon>Paenibacillus</taxon>
    </lineage>
</organism>
<feature type="transmembrane region" description="Helical" evidence="9">
    <location>
        <begin position="50"/>
        <end position="68"/>
    </location>
</feature>
<evidence type="ECO:0000313" key="12">
    <source>
        <dbReference type="Proteomes" id="UP001649230"/>
    </source>
</evidence>
<comment type="similarity">
    <text evidence="8">Belongs to the TRAP transporter small permease family.</text>
</comment>
<keyword evidence="3" id="KW-1003">Cell membrane</keyword>
<dbReference type="InterPro" id="IPR055348">
    <property type="entry name" value="DctQ"/>
</dbReference>
<comment type="subcellular location">
    <subcellularLocation>
        <location evidence="1">Cell inner membrane</location>
        <topology evidence="1">Multi-pass membrane protein</topology>
    </subcellularLocation>
</comment>
<feature type="transmembrane region" description="Helical" evidence="9">
    <location>
        <begin position="7"/>
        <end position="30"/>
    </location>
</feature>
<feature type="transmembrane region" description="Helical" evidence="9">
    <location>
        <begin position="130"/>
        <end position="151"/>
    </location>
</feature>
<dbReference type="Pfam" id="PF04290">
    <property type="entry name" value="DctQ"/>
    <property type="match status" value="1"/>
</dbReference>
<keyword evidence="12" id="KW-1185">Reference proteome</keyword>
<accession>A0ABY3SNN5</accession>